<keyword evidence="2" id="KW-1185">Reference proteome</keyword>
<dbReference type="GO" id="GO:0003677">
    <property type="term" value="F:DNA binding"/>
    <property type="evidence" value="ECO:0007669"/>
    <property type="project" value="InterPro"/>
</dbReference>
<reference evidence="1 2" key="1">
    <citation type="submission" date="2020-03" db="EMBL/GenBank/DDBJ databases">
        <title>Hydrogenophaga sp. nov. isolated from cyanobacterial mat.</title>
        <authorList>
            <person name="Thorat V."/>
            <person name="Kirdat K."/>
            <person name="Tiwarekar B."/>
            <person name="Costa E.D."/>
            <person name="Yadav A."/>
        </authorList>
    </citation>
    <scope>NUCLEOTIDE SEQUENCE [LARGE SCALE GENOMIC DNA]</scope>
    <source>
        <strain evidence="1 2">BA0156</strain>
    </source>
</reference>
<dbReference type="CDD" id="cd00093">
    <property type="entry name" value="HTH_XRE"/>
    <property type="match status" value="1"/>
</dbReference>
<sequence length="95" mass="10851">MTRIVDKINNPVDLGRELRALRKRLGIKSVQLSKDSGRSRDVLNRLERGDEVYVSSLFDALRAMGYSIRLEKRGLPSLAEMQDYTARELGEDGER</sequence>
<dbReference type="AlphaFoldDB" id="A0A6G8IJW9"/>
<protein>
    <submittedName>
        <fullName evidence="1">Helix-turn-helix domain-containing protein</fullName>
    </submittedName>
</protein>
<evidence type="ECO:0000313" key="2">
    <source>
        <dbReference type="Proteomes" id="UP000503162"/>
    </source>
</evidence>
<dbReference type="KEGG" id="hcz:G9Q37_15435"/>
<dbReference type="Gene3D" id="1.10.260.40">
    <property type="entry name" value="lambda repressor-like DNA-binding domains"/>
    <property type="match status" value="1"/>
</dbReference>
<proteinExistence type="predicted"/>
<accession>A0A6G8IJW9</accession>
<dbReference type="InterPro" id="IPR001387">
    <property type="entry name" value="Cro/C1-type_HTH"/>
</dbReference>
<dbReference type="Pfam" id="PF13560">
    <property type="entry name" value="HTH_31"/>
    <property type="match status" value="1"/>
</dbReference>
<dbReference type="InterPro" id="IPR010982">
    <property type="entry name" value="Lambda_DNA-bd_dom_sf"/>
</dbReference>
<evidence type="ECO:0000313" key="1">
    <source>
        <dbReference type="EMBL" id="QIM53451.1"/>
    </source>
</evidence>
<organism evidence="1 2">
    <name type="scientific">Hydrogenophaga crocea</name>
    <dbReference type="NCBI Taxonomy" id="2716225"/>
    <lineage>
        <taxon>Bacteria</taxon>
        <taxon>Pseudomonadati</taxon>
        <taxon>Pseudomonadota</taxon>
        <taxon>Betaproteobacteria</taxon>
        <taxon>Burkholderiales</taxon>
        <taxon>Comamonadaceae</taxon>
        <taxon>Hydrogenophaga</taxon>
    </lineage>
</organism>
<dbReference type="EMBL" id="CP049989">
    <property type="protein sequence ID" value="QIM53451.1"/>
    <property type="molecule type" value="Genomic_DNA"/>
</dbReference>
<dbReference type="RefSeq" id="WP_166228531.1">
    <property type="nucleotide sequence ID" value="NZ_CP049989.1"/>
</dbReference>
<dbReference type="Proteomes" id="UP000503162">
    <property type="component" value="Chromosome"/>
</dbReference>
<dbReference type="SUPFAM" id="SSF47413">
    <property type="entry name" value="lambda repressor-like DNA-binding domains"/>
    <property type="match status" value="1"/>
</dbReference>
<gene>
    <name evidence="1" type="ORF">G9Q37_15435</name>
</gene>
<name>A0A6G8IJW9_9BURK</name>